<reference evidence="1" key="1">
    <citation type="journal article" date="2014" name="Front. Microbiol.">
        <title>High frequency of phylogenetically diverse reductive dehalogenase-homologous genes in deep subseafloor sedimentary metagenomes.</title>
        <authorList>
            <person name="Kawai M."/>
            <person name="Futagami T."/>
            <person name="Toyoda A."/>
            <person name="Takaki Y."/>
            <person name="Nishi S."/>
            <person name="Hori S."/>
            <person name="Arai W."/>
            <person name="Tsubouchi T."/>
            <person name="Morono Y."/>
            <person name="Uchiyama I."/>
            <person name="Ito T."/>
            <person name="Fujiyama A."/>
            <person name="Inagaki F."/>
            <person name="Takami H."/>
        </authorList>
    </citation>
    <scope>NUCLEOTIDE SEQUENCE</scope>
    <source>
        <strain evidence="1">Expedition CK06-06</strain>
    </source>
</reference>
<dbReference type="AlphaFoldDB" id="X1BL84"/>
<evidence type="ECO:0008006" key="2">
    <source>
        <dbReference type="Google" id="ProtNLM"/>
    </source>
</evidence>
<gene>
    <name evidence="1" type="ORF">S01H4_38984</name>
</gene>
<feature type="non-terminal residue" evidence="1">
    <location>
        <position position="161"/>
    </location>
</feature>
<proteinExistence type="predicted"/>
<comment type="caution">
    <text evidence="1">The sequence shown here is derived from an EMBL/GenBank/DDBJ whole genome shotgun (WGS) entry which is preliminary data.</text>
</comment>
<accession>X1BL84</accession>
<evidence type="ECO:0000313" key="1">
    <source>
        <dbReference type="EMBL" id="GAG95775.1"/>
    </source>
</evidence>
<sequence length="161" mass="18699">MQNIRFLWNNLWDDPAHTVTASTEATNFPVENIAQRWHTRTWRSQARAAQDVMIDMGENKPFDSLIIKYHNFQPGDTVTFQARADPPVWAPDPADVVLDHSVDPIQLFLPAQENLQWMRIKIDGVGGVDYRYIGRLFFGTYFSPTFNFSTKYKYTLLDPSR</sequence>
<name>X1BL84_9ZZZZ</name>
<dbReference type="EMBL" id="BART01021070">
    <property type="protein sequence ID" value="GAG95775.1"/>
    <property type="molecule type" value="Genomic_DNA"/>
</dbReference>
<protein>
    <recommendedName>
        <fullName evidence="2">F5/8 type C domain-containing protein</fullName>
    </recommendedName>
</protein>
<dbReference type="Gene3D" id="2.60.120.260">
    <property type="entry name" value="Galactose-binding domain-like"/>
    <property type="match status" value="1"/>
</dbReference>
<organism evidence="1">
    <name type="scientific">marine sediment metagenome</name>
    <dbReference type="NCBI Taxonomy" id="412755"/>
    <lineage>
        <taxon>unclassified sequences</taxon>
        <taxon>metagenomes</taxon>
        <taxon>ecological metagenomes</taxon>
    </lineage>
</organism>